<gene>
    <name evidence="6" type="ORF">THAOC_36097</name>
</gene>
<feature type="domain" description="ABC transporter Uup C-terminal" evidence="5">
    <location>
        <begin position="59"/>
        <end position="122"/>
    </location>
</feature>
<reference evidence="6 7" key="1">
    <citation type="journal article" date="2012" name="Genome Biol.">
        <title>Genome and low-iron response of an oceanic diatom adapted to chronic iron limitation.</title>
        <authorList>
            <person name="Lommer M."/>
            <person name="Specht M."/>
            <person name="Roy A.S."/>
            <person name="Kraemer L."/>
            <person name="Andreson R."/>
            <person name="Gutowska M.A."/>
            <person name="Wolf J."/>
            <person name="Bergner S.V."/>
            <person name="Schilhabel M.B."/>
            <person name="Klostermeier U.C."/>
            <person name="Beiko R.G."/>
            <person name="Rosenstiel P."/>
            <person name="Hippler M."/>
            <person name="Laroche J."/>
        </authorList>
    </citation>
    <scope>NUCLEOTIDE SEQUENCE [LARGE SCALE GENOMIC DNA]</scope>
    <source>
        <strain evidence="6 7">CCMP1005</strain>
    </source>
</reference>
<evidence type="ECO:0000313" key="7">
    <source>
        <dbReference type="Proteomes" id="UP000266841"/>
    </source>
</evidence>
<dbReference type="GO" id="GO:0003677">
    <property type="term" value="F:DNA binding"/>
    <property type="evidence" value="ECO:0007669"/>
    <property type="project" value="InterPro"/>
</dbReference>
<dbReference type="InterPro" id="IPR037118">
    <property type="entry name" value="Val-tRNA_synth_C_sf"/>
</dbReference>
<name>K0R2B4_THAOC</name>
<keyword evidence="7" id="KW-1185">Reference proteome</keyword>
<comment type="caution">
    <text evidence="6">The sequence shown here is derived from an EMBL/GenBank/DDBJ whole genome shotgun (WGS) entry which is preliminary data.</text>
</comment>
<dbReference type="Pfam" id="PF16326">
    <property type="entry name" value="ABC_tran_CTD"/>
    <property type="match status" value="1"/>
</dbReference>
<sequence>GFTHVASVDGGSLLIEERGLTDGDWQMYDISGTSESSQPQKNEMSAEEKAELDRKRKVAFNAPKRISKLEVLIEQAEERIQEYDEEMMRIGSDVEKLLELTDRKTKEEDNVSTLMEEWEYLETLIAEMA</sequence>
<evidence type="ECO:0000313" key="6">
    <source>
        <dbReference type="EMBL" id="EJK45294.1"/>
    </source>
</evidence>
<keyword evidence="2" id="KW-0067">ATP-binding</keyword>
<dbReference type="eggNOG" id="ENOG502SZXQ">
    <property type="taxonomic scope" value="Eukaryota"/>
</dbReference>
<evidence type="ECO:0000256" key="4">
    <source>
        <dbReference type="SAM" id="MobiDB-lite"/>
    </source>
</evidence>
<dbReference type="EMBL" id="AGNL01048622">
    <property type="protein sequence ID" value="EJK45294.1"/>
    <property type="molecule type" value="Genomic_DNA"/>
</dbReference>
<keyword evidence="3" id="KW-0175">Coiled coil</keyword>
<dbReference type="GO" id="GO:0005524">
    <property type="term" value="F:ATP binding"/>
    <property type="evidence" value="ECO:0007669"/>
    <property type="project" value="UniProtKB-KW"/>
</dbReference>
<evidence type="ECO:0000259" key="5">
    <source>
        <dbReference type="Pfam" id="PF16326"/>
    </source>
</evidence>
<evidence type="ECO:0000256" key="2">
    <source>
        <dbReference type="ARBA" id="ARBA00022840"/>
    </source>
</evidence>
<accession>K0R2B4</accession>
<feature type="compositionally biased region" description="Basic and acidic residues" evidence="4">
    <location>
        <begin position="44"/>
        <end position="53"/>
    </location>
</feature>
<protein>
    <recommendedName>
        <fullName evidence="5">ABC transporter Uup C-terminal domain-containing protein</fullName>
    </recommendedName>
</protein>
<organism evidence="6 7">
    <name type="scientific">Thalassiosira oceanica</name>
    <name type="common">Marine diatom</name>
    <dbReference type="NCBI Taxonomy" id="159749"/>
    <lineage>
        <taxon>Eukaryota</taxon>
        <taxon>Sar</taxon>
        <taxon>Stramenopiles</taxon>
        <taxon>Ochrophyta</taxon>
        <taxon>Bacillariophyta</taxon>
        <taxon>Coscinodiscophyceae</taxon>
        <taxon>Thalassiosirophycidae</taxon>
        <taxon>Thalassiosirales</taxon>
        <taxon>Thalassiosiraceae</taxon>
        <taxon>Thalassiosira</taxon>
    </lineage>
</organism>
<feature type="region of interest" description="Disordered" evidence="4">
    <location>
        <begin position="25"/>
        <end position="53"/>
    </location>
</feature>
<evidence type="ECO:0000256" key="1">
    <source>
        <dbReference type="ARBA" id="ARBA00022741"/>
    </source>
</evidence>
<dbReference type="Proteomes" id="UP000266841">
    <property type="component" value="Unassembled WGS sequence"/>
</dbReference>
<keyword evidence="1" id="KW-0547">Nucleotide-binding</keyword>
<proteinExistence type="predicted"/>
<dbReference type="AlphaFoldDB" id="K0R2B4"/>
<feature type="coiled-coil region" evidence="3">
    <location>
        <begin position="66"/>
        <end position="117"/>
    </location>
</feature>
<dbReference type="Gene3D" id="1.10.287.380">
    <property type="entry name" value="Valyl-tRNA synthetase, C-terminal domain"/>
    <property type="match status" value="1"/>
</dbReference>
<dbReference type="InterPro" id="IPR032524">
    <property type="entry name" value="ABC_tran_C"/>
</dbReference>
<evidence type="ECO:0000256" key="3">
    <source>
        <dbReference type="SAM" id="Coils"/>
    </source>
</evidence>
<feature type="compositionally biased region" description="Polar residues" evidence="4">
    <location>
        <begin position="31"/>
        <end position="43"/>
    </location>
</feature>
<feature type="non-terminal residue" evidence="6">
    <location>
        <position position="1"/>
    </location>
</feature>